<dbReference type="OrthoDB" id="9815130at2"/>
<evidence type="ECO:0000256" key="9">
    <source>
        <dbReference type="ARBA" id="ARBA00022723"/>
    </source>
</evidence>
<dbReference type="Pfam" id="PF00291">
    <property type="entry name" value="PALP"/>
    <property type="match status" value="1"/>
</dbReference>
<dbReference type="InterPro" id="IPR009080">
    <property type="entry name" value="tRNAsynth_Ia_anticodon-bd"/>
</dbReference>
<dbReference type="GO" id="GO:0004812">
    <property type="term" value="F:aminoacyl-tRNA ligase activity"/>
    <property type="evidence" value="ECO:0007669"/>
    <property type="project" value="UniProtKB-KW"/>
</dbReference>
<dbReference type="EC" id="2.5.1.47" evidence="5"/>
<gene>
    <name evidence="21" type="ORF">SAMN04488516_101389</name>
</gene>
<comment type="cofactor">
    <cofactor evidence="1 17">
        <name>pyridoxal 5'-phosphate</name>
        <dbReference type="ChEBI" id="CHEBI:597326"/>
    </cofactor>
</comment>
<comment type="cofactor">
    <cofactor evidence="2">
        <name>Zn(2+)</name>
        <dbReference type="ChEBI" id="CHEBI:29105"/>
    </cofactor>
</comment>
<evidence type="ECO:0000256" key="6">
    <source>
        <dbReference type="ARBA" id="ARBA00022598"/>
    </source>
</evidence>
<dbReference type="SUPFAM" id="SSF47323">
    <property type="entry name" value="Anticodon-binding domain of a subclass of class I aminoacyl-tRNA synthetases"/>
    <property type="match status" value="1"/>
</dbReference>
<dbReference type="Proteomes" id="UP000199602">
    <property type="component" value="Unassembled WGS sequence"/>
</dbReference>
<evidence type="ECO:0000256" key="3">
    <source>
        <dbReference type="ARBA" id="ARBA00004962"/>
    </source>
</evidence>
<keyword evidence="7" id="KW-0028">Amino-acid biosynthesis</keyword>
<feature type="binding site" evidence="17">
    <location>
        <position position="79"/>
    </location>
    <ligand>
        <name>pyridoxal 5'-phosphate</name>
        <dbReference type="ChEBI" id="CHEBI:597326"/>
    </ligand>
</feature>
<comment type="catalytic activity">
    <reaction evidence="16">
        <text>O-acetyl-L-serine + hydrogen sulfide = L-cysteine + acetate</text>
        <dbReference type="Rhea" id="RHEA:14829"/>
        <dbReference type="ChEBI" id="CHEBI:29919"/>
        <dbReference type="ChEBI" id="CHEBI:30089"/>
        <dbReference type="ChEBI" id="CHEBI:35235"/>
        <dbReference type="ChEBI" id="CHEBI:58340"/>
        <dbReference type="EC" id="2.5.1.47"/>
    </reaction>
</comment>
<dbReference type="InterPro" id="IPR000634">
    <property type="entry name" value="Ser/Thr_deHydtase_PyrdxlP-BS"/>
</dbReference>
<feature type="domain" description="tRNA synthetases class I catalytic" evidence="20">
    <location>
        <begin position="326"/>
        <end position="547"/>
    </location>
</feature>
<feature type="binding site" evidence="17">
    <location>
        <begin position="184"/>
        <end position="188"/>
    </location>
    <ligand>
        <name>pyridoxal 5'-phosphate</name>
        <dbReference type="ChEBI" id="CHEBI:597326"/>
    </ligand>
</feature>
<dbReference type="InterPro" id="IPR001216">
    <property type="entry name" value="P-phosphate_BS"/>
</dbReference>
<keyword evidence="22" id="KW-1185">Reference proteome</keyword>
<keyword evidence="9" id="KW-0479">Metal-binding</keyword>
<keyword evidence="12" id="KW-0067">ATP-binding</keyword>
<feature type="binding site" evidence="17">
    <location>
        <position position="265"/>
    </location>
    <ligand>
        <name>pyridoxal 5'-phosphate</name>
        <dbReference type="ChEBI" id="CHEBI:597326"/>
    </ligand>
</feature>
<dbReference type="GO" id="GO:0006535">
    <property type="term" value="P:cysteine biosynthetic process from serine"/>
    <property type="evidence" value="ECO:0007669"/>
    <property type="project" value="InterPro"/>
</dbReference>
<keyword evidence="10" id="KW-0547">Nucleotide-binding</keyword>
<evidence type="ECO:0000256" key="18">
    <source>
        <dbReference type="PIRSR" id="PIRSR605856-51"/>
    </source>
</evidence>
<keyword evidence="14 21" id="KW-0030">Aminoacyl-tRNA synthetase</keyword>
<dbReference type="GO" id="GO:0005524">
    <property type="term" value="F:ATP binding"/>
    <property type="evidence" value="ECO:0007669"/>
    <property type="project" value="UniProtKB-KW"/>
</dbReference>
<dbReference type="Gene3D" id="1.20.120.1910">
    <property type="entry name" value="Cysteine-tRNA ligase, C-terminal anti-codon recognition domain"/>
    <property type="match status" value="1"/>
</dbReference>
<dbReference type="Gene3D" id="3.40.50.620">
    <property type="entry name" value="HUPs"/>
    <property type="match status" value="1"/>
</dbReference>
<dbReference type="PROSITE" id="PS00901">
    <property type="entry name" value="CYS_SYNTHASE"/>
    <property type="match status" value="1"/>
</dbReference>
<evidence type="ECO:0000256" key="13">
    <source>
        <dbReference type="ARBA" id="ARBA00022898"/>
    </source>
</evidence>
<evidence type="ECO:0000256" key="1">
    <source>
        <dbReference type="ARBA" id="ARBA00001933"/>
    </source>
</evidence>
<evidence type="ECO:0000256" key="10">
    <source>
        <dbReference type="ARBA" id="ARBA00022741"/>
    </source>
</evidence>
<evidence type="ECO:0000259" key="19">
    <source>
        <dbReference type="Pfam" id="PF00291"/>
    </source>
</evidence>
<dbReference type="Pfam" id="PF01406">
    <property type="entry name" value="tRNA-synt_1e"/>
    <property type="match status" value="1"/>
</dbReference>
<dbReference type="SUPFAM" id="SSF53686">
    <property type="entry name" value="Tryptophan synthase beta subunit-like PLP-dependent enzymes"/>
    <property type="match status" value="1"/>
</dbReference>
<evidence type="ECO:0000313" key="22">
    <source>
        <dbReference type="Proteomes" id="UP000199602"/>
    </source>
</evidence>
<evidence type="ECO:0000313" key="21">
    <source>
        <dbReference type="EMBL" id="SDN32090.1"/>
    </source>
</evidence>
<dbReference type="InterPro" id="IPR005856">
    <property type="entry name" value="Cys_synth"/>
</dbReference>
<name>A0A1H0AEW2_9BACT</name>
<sequence length="770" mass="87606">MYNQNQIQVQTLLDLIGNTPLIEIKKVWFKSGVRILAKLEAFNPGGSIKDRAALAMVEAAESSGLITSDKVIIEATSGNTGIGLAMVCAVKGYRLMLIMPESASEERKRILQAYGAKLVLTPAHLGTDGAIEEAYRLAREYPNKYILMDQYNNQACVEAHYKHTGSEIWQQTGGKITHFVGCLGTSGTVMGVTKYLKEVDSQIKCIAVEPGLRHKIQGLKNMQESYPPGIYNPDLVDEILRVEDEEAFELCRRLAREEGLLVGMSSGAALAGAIKVAKRIENGIIVTIFPDSGERYLSTSLFLSPEKRGIEFVGLDGKKVLLCPQDNAFNFFTFGPTLDDLKNLSAWRRIVFLEVLARYFQHIGIESIVIVGISDFDDRTLNYCRLKKVSREDLIRESKKELAKVCQKFGLQKIEFAFFSERIEIALEICTDLLTKGKAYEKLRSVYFDVRRQDNYGYLGLKDIQLRPKQDIIKGRYLKDNPEDFTLLKRASLQDLKEGEVLNTKWGKVRPSWYLQQASILSSLQKPVQMVVAGEGQVFPHLDNLISLLKNKNKELPKAWGVVLGVKDEVDLDIFSLSEDKLKVLKGWLVSSSIQKRQKLTLESLKMWQKNYQKISDLWFKLNVLPFKDGDLCSEIEGLILKIKGDLRQLFESGFKIHLFWSNLFNFIKQVNYILNNNQLTKEDVSSIKNILQELNKIFDLFEEERISFDDNPPEKIKELLLERKQARVNKNFALSDKLREKIEDFGYKVVDMGTETVVLLHRKKNGLNE</sequence>
<keyword evidence="13 17" id="KW-0663">Pyridoxal phosphate</keyword>
<evidence type="ECO:0000256" key="4">
    <source>
        <dbReference type="ARBA" id="ARBA00007103"/>
    </source>
</evidence>
<evidence type="ECO:0000256" key="15">
    <source>
        <dbReference type="ARBA" id="ARBA00023192"/>
    </source>
</evidence>
<dbReference type="AlphaFoldDB" id="A0A1H0AEW2"/>
<evidence type="ECO:0000256" key="8">
    <source>
        <dbReference type="ARBA" id="ARBA00022679"/>
    </source>
</evidence>
<dbReference type="PROSITE" id="PS00165">
    <property type="entry name" value="DEHYDRATASE_SER_THR"/>
    <property type="match status" value="1"/>
</dbReference>
<dbReference type="STRING" id="206665.SAMN04488516_101389"/>
<protein>
    <recommendedName>
        <fullName evidence="5">cysteine synthase</fullName>
        <ecNumber evidence="5">2.5.1.47</ecNumber>
    </recommendedName>
</protein>
<evidence type="ECO:0000256" key="11">
    <source>
        <dbReference type="ARBA" id="ARBA00022833"/>
    </source>
</evidence>
<dbReference type="NCBIfam" id="TIGR01136">
    <property type="entry name" value="cysKM"/>
    <property type="match status" value="1"/>
</dbReference>
<evidence type="ECO:0000256" key="16">
    <source>
        <dbReference type="ARBA" id="ARBA00047931"/>
    </source>
</evidence>
<evidence type="ECO:0000259" key="20">
    <source>
        <dbReference type="Pfam" id="PF01406"/>
    </source>
</evidence>
<evidence type="ECO:0000256" key="2">
    <source>
        <dbReference type="ARBA" id="ARBA00001947"/>
    </source>
</evidence>
<comment type="pathway">
    <text evidence="3">Amino-acid biosynthesis; L-cysteine biosynthesis; L-cysteine from L-serine: step 2/2.</text>
</comment>
<dbReference type="InterPro" id="IPR001926">
    <property type="entry name" value="TrpB-like_PALP"/>
</dbReference>
<dbReference type="GO" id="GO:0004124">
    <property type="term" value="F:cysteine synthase activity"/>
    <property type="evidence" value="ECO:0007669"/>
    <property type="project" value="UniProtKB-EC"/>
</dbReference>
<dbReference type="EMBL" id="FNIN01000001">
    <property type="protein sequence ID" value="SDN32090.1"/>
    <property type="molecule type" value="Genomic_DNA"/>
</dbReference>
<dbReference type="PANTHER" id="PTHR10314">
    <property type="entry name" value="CYSTATHIONINE BETA-SYNTHASE"/>
    <property type="match status" value="1"/>
</dbReference>
<dbReference type="FunFam" id="3.40.50.1100:FF:000006">
    <property type="entry name" value="Cysteine synthase"/>
    <property type="match status" value="1"/>
</dbReference>
<keyword evidence="6" id="KW-0436">Ligase</keyword>
<evidence type="ECO:0000256" key="14">
    <source>
        <dbReference type="ARBA" id="ARBA00023146"/>
    </source>
</evidence>
<proteinExistence type="inferred from homology"/>
<keyword evidence="8" id="KW-0808">Transferase</keyword>
<dbReference type="Gene3D" id="3.40.50.1100">
    <property type="match status" value="2"/>
</dbReference>
<keyword evidence="11" id="KW-0862">Zinc</keyword>
<evidence type="ECO:0000256" key="12">
    <source>
        <dbReference type="ARBA" id="ARBA00022840"/>
    </source>
</evidence>
<organism evidence="21 22">
    <name type="scientific">Desulfonauticus submarinus</name>
    <dbReference type="NCBI Taxonomy" id="206665"/>
    <lineage>
        <taxon>Bacteria</taxon>
        <taxon>Pseudomonadati</taxon>
        <taxon>Thermodesulfobacteriota</taxon>
        <taxon>Desulfovibrionia</taxon>
        <taxon>Desulfovibrionales</taxon>
        <taxon>Desulfonauticaceae</taxon>
        <taxon>Desulfonauticus</taxon>
    </lineage>
</organism>
<dbReference type="SUPFAM" id="SSF52374">
    <property type="entry name" value="Nucleotidylyl transferase"/>
    <property type="match status" value="1"/>
</dbReference>
<comment type="similarity">
    <text evidence="4">Belongs to the cysteine synthase/cystathionine beta-synthase family.</text>
</comment>
<dbReference type="GO" id="GO:0046872">
    <property type="term" value="F:metal ion binding"/>
    <property type="evidence" value="ECO:0007669"/>
    <property type="project" value="UniProtKB-KW"/>
</dbReference>
<feature type="modified residue" description="N6-(pyridoxal phosphate)lysine" evidence="18">
    <location>
        <position position="49"/>
    </location>
</feature>
<dbReference type="GO" id="GO:0030170">
    <property type="term" value="F:pyridoxal phosphate binding"/>
    <property type="evidence" value="ECO:0007669"/>
    <property type="project" value="InterPro"/>
</dbReference>
<dbReference type="CDD" id="cd01561">
    <property type="entry name" value="CBS_like"/>
    <property type="match status" value="1"/>
</dbReference>
<dbReference type="InterPro" id="IPR050214">
    <property type="entry name" value="Cys_Synth/Cystath_Beta-Synth"/>
</dbReference>
<feature type="domain" description="Tryptophan synthase beta chain-like PALP" evidence="19">
    <location>
        <begin position="14"/>
        <end position="291"/>
    </location>
</feature>
<evidence type="ECO:0000256" key="7">
    <source>
        <dbReference type="ARBA" id="ARBA00022605"/>
    </source>
</evidence>
<evidence type="ECO:0000256" key="5">
    <source>
        <dbReference type="ARBA" id="ARBA00012681"/>
    </source>
</evidence>
<reference evidence="21 22" key="1">
    <citation type="submission" date="2016-10" db="EMBL/GenBank/DDBJ databases">
        <authorList>
            <person name="de Groot N.N."/>
        </authorList>
    </citation>
    <scope>NUCLEOTIDE SEQUENCE [LARGE SCALE GENOMIC DNA]</scope>
    <source>
        <strain evidence="21 22">DSM 15269</strain>
    </source>
</reference>
<dbReference type="InterPro" id="IPR014729">
    <property type="entry name" value="Rossmann-like_a/b/a_fold"/>
</dbReference>
<dbReference type="UniPathway" id="UPA00136">
    <property type="reaction ID" value="UER00200"/>
</dbReference>
<evidence type="ECO:0000256" key="17">
    <source>
        <dbReference type="PIRSR" id="PIRSR605856-50"/>
    </source>
</evidence>
<dbReference type="RefSeq" id="WP_092062550.1">
    <property type="nucleotide sequence ID" value="NZ_FNIN01000001.1"/>
</dbReference>
<dbReference type="InterPro" id="IPR036052">
    <property type="entry name" value="TrpB-like_PALP_sf"/>
</dbReference>
<keyword evidence="15" id="KW-0198">Cysteine biosynthesis</keyword>
<dbReference type="InterPro" id="IPR032678">
    <property type="entry name" value="tRNA-synt_1_cat_dom"/>
</dbReference>
<accession>A0A1H0AEW2</accession>
<dbReference type="GO" id="GO:0006418">
    <property type="term" value="P:tRNA aminoacylation for protein translation"/>
    <property type="evidence" value="ECO:0007669"/>
    <property type="project" value="InterPro"/>
</dbReference>